<name>A0ABV1VVR3_9ACTN</name>
<dbReference type="GO" id="GO:0004527">
    <property type="term" value="F:exonuclease activity"/>
    <property type="evidence" value="ECO:0007669"/>
    <property type="project" value="UniProtKB-KW"/>
</dbReference>
<gene>
    <name evidence="5" type="ORF">ABT317_02880</name>
</gene>
<comment type="caution">
    <text evidence="5">The sequence shown here is derived from an EMBL/GenBank/DDBJ whole genome shotgun (WGS) entry which is preliminary data.</text>
</comment>
<dbReference type="SMART" id="SM00479">
    <property type="entry name" value="EXOIII"/>
    <property type="match status" value="1"/>
</dbReference>
<dbReference type="PANTHER" id="PTHR30231">
    <property type="entry name" value="DNA POLYMERASE III SUBUNIT EPSILON"/>
    <property type="match status" value="1"/>
</dbReference>
<dbReference type="SUPFAM" id="SSF53098">
    <property type="entry name" value="Ribonuclease H-like"/>
    <property type="match status" value="1"/>
</dbReference>
<evidence type="ECO:0000256" key="1">
    <source>
        <dbReference type="ARBA" id="ARBA00022722"/>
    </source>
</evidence>
<keyword evidence="6" id="KW-1185">Reference proteome</keyword>
<dbReference type="RefSeq" id="WP_086727019.1">
    <property type="nucleotide sequence ID" value="NZ_MUBM01000165.1"/>
</dbReference>
<accession>A0ABV1VVR3</accession>
<dbReference type="CDD" id="cd06127">
    <property type="entry name" value="DEDDh"/>
    <property type="match status" value="1"/>
</dbReference>
<dbReference type="NCBIfam" id="NF005927">
    <property type="entry name" value="PRK07942.1"/>
    <property type="match status" value="1"/>
</dbReference>
<dbReference type="Pfam" id="PF00929">
    <property type="entry name" value="RNase_T"/>
    <property type="match status" value="1"/>
</dbReference>
<dbReference type="EMBL" id="JBEPCU010000019">
    <property type="protein sequence ID" value="MER6976010.1"/>
    <property type="molecule type" value="Genomic_DNA"/>
</dbReference>
<dbReference type="Gene3D" id="3.30.420.10">
    <property type="entry name" value="Ribonuclease H-like superfamily/Ribonuclease H"/>
    <property type="match status" value="1"/>
</dbReference>
<evidence type="ECO:0000256" key="2">
    <source>
        <dbReference type="ARBA" id="ARBA00022801"/>
    </source>
</evidence>
<dbReference type="Proteomes" id="UP001458415">
    <property type="component" value="Unassembled WGS sequence"/>
</dbReference>
<evidence type="ECO:0000259" key="4">
    <source>
        <dbReference type="SMART" id="SM00479"/>
    </source>
</evidence>
<keyword evidence="2" id="KW-0378">Hydrolase</keyword>
<dbReference type="InterPro" id="IPR036397">
    <property type="entry name" value="RNaseH_sf"/>
</dbReference>
<proteinExistence type="predicted"/>
<feature type="domain" description="Exonuclease" evidence="4">
    <location>
        <begin position="10"/>
        <end position="187"/>
    </location>
</feature>
<protein>
    <submittedName>
        <fullName evidence="5">Exonuclease domain-containing protein</fullName>
    </submittedName>
</protein>
<evidence type="ECO:0000313" key="6">
    <source>
        <dbReference type="Proteomes" id="UP001458415"/>
    </source>
</evidence>
<keyword evidence="3 5" id="KW-0269">Exonuclease</keyword>
<evidence type="ECO:0000313" key="5">
    <source>
        <dbReference type="EMBL" id="MER6976010.1"/>
    </source>
</evidence>
<reference evidence="5 6" key="1">
    <citation type="submission" date="2024-06" db="EMBL/GenBank/DDBJ databases">
        <title>The Natural Products Discovery Center: Release of the First 8490 Sequenced Strains for Exploring Actinobacteria Biosynthetic Diversity.</title>
        <authorList>
            <person name="Kalkreuter E."/>
            <person name="Kautsar S.A."/>
            <person name="Yang D."/>
            <person name="Bader C.D."/>
            <person name="Teijaro C.N."/>
            <person name="Fluegel L."/>
            <person name="Davis C.M."/>
            <person name="Simpson J.R."/>
            <person name="Lauterbach L."/>
            <person name="Steele A.D."/>
            <person name="Gui C."/>
            <person name="Meng S."/>
            <person name="Li G."/>
            <person name="Viehrig K."/>
            <person name="Ye F."/>
            <person name="Su P."/>
            <person name="Kiefer A.F."/>
            <person name="Nichols A."/>
            <person name="Cepeda A.J."/>
            <person name="Yan W."/>
            <person name="Fan B."/>
            <person name="Jiang Y."/>
            <person name="Adhikari A."/>
            <person name="Zheng C.-J."/>
            <person name="Schuster L."/>
            <person name="Cowan T.M."/>
            <person name="Smanski M.J."/>
            <person name="Chevrette M.G."/>
            <person name="De Carvalho L.P.S."/>
            <person name="Shen B."/>
        </authorList>
    </citation>
    <scope>NUCLEOTIDE SEQUENCE [LARGE SCALE GENOMIC DNA]</scope>
    <source>
        <strain evidence="5 6">NPDC000634</strain>
    </source>
</reference>
<organism evidence="5 6">
    <name type="scientific">Streptomyces carpinensis</name>
    <dbReference type="NCBI Taxonomy" id="66369"/>
    <lineage>
        <taxon>Bacteria</taxon>
        <taxon>Bacillati</taxon>
        <taxon>Actinomycetota</taxon>
        <taxon>Actinomycetes</taxon>
        <taxon>Kitasatosporales</taxon>
        <taxon>Streptomycetaceae</taxon>
        <taxon>Streptomyces</taxon>
    </lineage>
</organism>
<dbReference type="InterPro" id="IPR012337">
    <property type="entry name" value="RNaseH-like_sf"/>
</dbReference>
<sequence>MTRKTWLDFPLIGLDFETTGVDVNRDRVVSGAVVRYGGGQPTEVRSWRSDVGGMEIPAEATRIHKITTERARAEGRPAAEVIREVTETLAAYSMVGLPLVAMNAQFDLTLLERECERYGVKSLWNSTPVVLDPRVLDKRFAKYRRGKRNLGAICAHWGVRLDRAHNAEVDAKAACAVVWKIAKRHPWLTRQELGDLHEAQVVWAREQTQEFREYLARVGHDVDDSPFDWPLLPAPATA</sequence>
<evidence type="ECO:0000256" key="3">
    <source>
        <dbReference type="ARBA" id="ARBA00022839"/>
    </source>
</evidence>
<dbReference type="InterPro" id="IPR013520">
    <property type="entry name" value="Ribonucl_H"/>
</dbReference>
<keyword evidence="1" id="KW-0540">Nuclease</keyword>
<dbReference type="PANTHER" id="PTHR30231:SF4">
    <property type="entry name" value="PROTEIN NEN2"/>
    <property type="match status" value="1"/>
</dbReference>